<accession>A0A317T5A9</accession>
<dbReference type="Proteomes" id="UP000246278">
    <property type="component" value="Unassembled WGS sequence"/>
</dbReference>
<protein>
    <submittedName>
        <fullName evidence="1">Uncharacterized protein</fullName>
    </submittedName>
</protein>
<evidence type="ECO:0000313" key="1">
    <source>
        <dbReference type="EMBL" id="PWW81824.1"/>
    </source>
</evidence>
<evidence type="ECO:0000313" key="2">
    <source>
        <dbReference type="Proteomes" id="UP000246278"/>
    </source>
</evidence>
<dbReference type="AlphaFoldDB" id="A0A317T5A9"/>
<sequence>MLPKLFISLGDITRLLFWVLKKIRVVNPCPFLSHSEGAPFPRQQLHGQPYLEQLRFHRDETKKANRYKTSL</sequence>
<proteinExistence type="predicted"/>
<gene>
    <name evidence="1" type="ORF">CR164_08365</name>
</gene>
<name>A0A317T5A9_9CHLB</name>
<reference evidence="2" key="1">
    <citation type="submission" date="2017-10" db="EMBL/GenBank/DDBJ databases">
        <authorList>
            <person name="Gaisin V.A."/>
            <person name="Rysina M.S."/>
            <person name="Grouzdev D.S."/>
        </authorList>
    </citation>
    <scope>NUCLEOTIDE SEQUENCE [LARGE SCALE GENOMIC DNA]</scope>
    <source>
        <strain evidence="2">V1</strain>
    </source>
</reference>
<organism evidence="1 2">
    <name type="scientific">Prosthecochloris marina</name>
    <dbReference type="NCBI Taxonomy" id="2017681"/>
    <lineage>
        <taxon>Bacteria</taxon>
        <taxon>Pseudomonadati</taxon>
        <taxon>Chlorobiota</taxon>
        <taxon>Chlorobiia</taxon>
        <taxon>Chlorobiales</taxon>
        <taxon>Chlorobiaceae</taxon>
        <taxon>Prosthecochloris</taxon>
    </lineage>
</organism>
<comment type="caution">
    <text evidence="1">The sequence shown here is derived from an EMBL/GenBank/DDBJ whole genome shotgun (WGS) entry which is preliminary data.</text>
</comment>
<keyword evidence="2" id="KW-1185">Reference proteome</keyword>
<dbReference type="EMBL" id="PDNZ01000005">
    <property type="protein sequence ID" value="PWW81824.1"/>
    <property type="molecule type" value="Genomic_DNA"/>
</dbReference>